<reference evidence="6" key="1">
    <citation type="journal article" date="2019" name="Int. J. Syst. Evol. Microbiol.">
        <title>The Global Catalogue of Microorganisms (GCM) 10K type strain sequencing project: providing services to taxonomists for standard genome sequencing and annotation.</title>
        <authorList>
            <consortium name="The Broad Institute Genomics Platform"/>
            <consortium name="The Broad Institute Genome Sequencing Center for Infectious Disease"/>
            <person name="Wu L."/>
            <person name="Ma J."/>
        </authorList>
    </citation>
    <scope>NUCLEOTIDE SEQUENCE [LARGE SCALE GENOMIC DNA]</scope>
    <source>
        <strain evidence="6">JCM 4816</strain>
    </source>
</reference>
<accession>A0ABP6UBV6</accession>
<keyword evidence="1 5" id="KW-0489">Methyltransferase</keyword>
<evidence type="ECO:0000256" key="2">
    <source>
        <dbReference type="ARBA" id="ARBA00022679"/>
    </source>
</evidence>
<dbReference type="PANTHER" id="PTHR43464">
    <property type="entry name" value="METHYLTRANSFERASE"/>
    <property type="match status" value="1"/>
</dbReference>
<feature type="domain" description="Methyltransferase" evidence="4">
    <location>
        <begin position="40"/>
        <end position="132"/>
    </location>
</feature>
<dbReference type="Proteomes" id="UP001501455">
    <property type="component" value="Unassembled WGS sequence"/>
</dbReference>
<organism evidence="5 6">
    <name type="scientific">Streptomyces prasinosporus</name>
    <dbReference type="NCBI Taxonomy" id="68256"/>
    <lineage>
        <taxon>Bacteria</taxon>
        <taxon>Bacillati</taxon>
        <taxon>Actinomycetota</taxon>
        <taxon>Actinomycetes</taxon>
        <taxon>Kitasatosporales</taxon>
        <taxon>Streptomycetaceae</taxon>
        <taxon>Streptomyces</taxon>
        <taxon>Streptomyces albogriseolus group</taxon>
    </lineage>
</organism>
<keyword evidence="3" id="KW-0949">S-adenosyl-L-methionine</keyword>
<name>A0ABP6UBV6_9ACTN</name>
<evidence type="ECO:0000256" key="3">
    <source>
        <dbReference type="ARBA" id="ARBA00022691"/>
    </source>
</evidence>
<dbReference type="GO" id="GO:0008168">
    <property type="term" value="F:methyltransferase activity"/>
    <property type="evidence" value="ECO:0007669"/>
    <property type="project" value="UniProtKB-KW"/>
</dbReference>
<dbReference type="EMBL" id="BAAAXF010000082">
    <property type="protein sequence ID" value="GAA3505252.1"/>
    <property type="molecule type" value="Genomic_DNA"/>
</dbReference>
<dbReference type="CDD" id="cd02440">
    <property type="entry name" value="AdoMet_MTases"/>
    <property type="match status" value="1"/>
</dbReference>
<keyword evidence="2" id="KW-0808">Transferase</keyword>
<evidence type="ECO:0000313" key="6">
    <source>
        <dbReference type="Proteomes" id="UP001501455"/>
    </source>
</evidence>
<dbReference type="InterPro" id="IPR041698">
    <property type="entry name" value="Methyltransf_25"/>
</dbReference>
<dbReference type="RefSeq" id="WP_167741542.1">
    <property type="nucleotide sequence ID" value="NZ_BAAAXF010000082.1"/>
</dbReference>
<comment type="caution">
    <text evidence="5">The sequence shown here is derived from an EMBL/GenBank/DDBJ whole genome shotgun (WGS) entry which is preliminary data.</text>
</comment>
<protein>
    <submittedName>
        <fullName evidence="5">Class I SAM-dependent methyltransferase</fullName>
    </submittedName>
</protein>
<dbReference type="SUPFAM" id="SSF53335">
    <property type="entry name" value="S-adenosyl-L-methionine-dependent methyltransferases"/>
    <property type="match status" value="1"/>
</dbReference>
<dbReference type="Gene3D" id="3.40.50.150">
    <property type="entry name" value="Vaccinia Virus protein VP39"/>
    <property type="match status" value="1"/>
</dbReference>
<evidence type="ECO:0000313" key="5">
    <source>
        <dbReference type="EMBL" id="GAA3505252.1"/>
    </source>
</evidence>
<dbReference type="Pfam" id="PF13649">
    <property type="entry name" value="Methyltransf_25"/>
    <property type="match status" value="1"/>
</dbReference>
<gene>
    <name evidence="5" type="ORF">GCM10019016_123650</name>
</gene>
<proteinExistence type="predicted"/>
<dbReference type="InterPro" id="IPR029063">
    <property type="entry name" value="SAM-dependent_MTases_sf"/>
</dbReference>
<dbReference type="PANTHER" id="PTHR43464:SF19">
    <property type="entry name" value="UBIQUINONE BIOSYNTHESIS O-METHYLTRANSFERASE, MITOCHONDRIAL"/>
    <property type="match status" value="1"/>
</dbReference>
<sequence>MADAAFAHPRLAALYDPLDPDRGDLDAYLRMAREFGARRVLDIGCGTGVFALLLADEGIDVVGVDPAGASLDVARAKPGAGRVHWIEGDATDLPPLTADLATMTANVAQAIAEPGAWQATLRGAHAALRPGGRLVFETRDPARRAWETWTREQSYVRAGVPGAGTVESWHEVTAVDGPLVSFRTTYVFASDGEVLTSDSTLRFREREEVEADLADHGYELEDVRDAPDRPGREFVFVARRPWRQDNPRRNMRERA</sequence>
<evidence type="ECO:0000259" key="4">
    <source>
        <dbReference type="Pfam" id="PF13649"/>
    </source>
</evidence>
<keyword evidence="6" id="KW-1185">Reference proteome</keyword>
<evidence type="ECO:0000256" key="1">
    <source>
        <dbReference type="ARBA" id="ARBA00022603"/>
    </source>
</evidence>
<dbReference type="GO" id="GO:0032259">
    <property type="term" value="P:methylation"/>
    <property type="evidence" value="ECO:0007669"/>
    <property type="project" value="UniProtKB-KW"/>
</dbReference>